<evidence type="ECO:0000259" key="3">
    <source>
        <dbReference type="PROSITE" id="PS00624"/>
    </source>
</evidence>
<dbReference type="SUPFAM" id="SSF54373">
    <property type="entry name" value="FAD-linked reductases, C-terminal domain"/>
    <property type="match status" value="1"/>
</dbReference>
<evidence type="ECO:0000313" key="5">
    <source>
        <dbReference type="RefSeq" id="XP_017773008.1"/>
    </source>
</evidence>
<dbReference type="InterPro" id="IPR000172">
    <property type="entry name" value="GMC_OxRdtase_N"/>
</dbReference>
<dbReference type="PANTHER" id="PTHR11552:SF158">
    <property type="entry name" value="GH23626P-RELATED"/>
    <property type="match status" value="1"/>
</dbReference>
<dbReference type="Gene3D" id="3.30.560.10">
    <property type="entry name" value="Glucose Oxidase, domain 3"/>
    <property type="match status" value="1"/>
</dbReference>
<dbReference type="InterPro" id="IPR007867">
    <property type="entry name" value="GMC_OxRtase_C"/>
</dbReference>
<evidence type="ECO:0000256" key="1">
    <source>
        <dbReference type="ARBA" id="ARBA00010790"/>
    </source>
</evidence>
<sequence length="605" mass="68120">MWIYLGFVLLILNGFNCVVVDLPADVVELIDTLERQLENPPEEPKLQSEYDFIIVGAGSAGCVIANRLSENPNWKILLIEAGTDEDRMMDVPLNVGYLQFSSINWNYTSEKDHNYCRGMNGGKCKWPRGKVMGGSSTLNYMIYTRGNREDYNDWAEFGNEGWSFDEVLPYFKKIENMTIPNLQNSNYHSTNGYMNVGYAPYKTPFADVVVEANKEFGLNYVDYNGASQIGVSRIQTNLKDGFRESANSAYIKPFNRINLHIKKLATVKKILIDSKKTAYGVEFVSRGRSTVVKARKEVIVSAGAINSPQLLMLSGIGPKKELKKHKIKVVADLPVGRNLLDHVSLPIVYTIDQPITIPLNAQIDLQAYLENGGANILSIPGGVEALSFHNLDDPFNPQAVPNIELAYLTSSTASSNLLYKDFNIKESVYEKIYKPIKDEYSFMIMPILLNPKSEGYLKLASGDYRDHPLIYANYFDDPDDLDTLMETLKLMQNITQQPAFKKIGAKLNSIPLDECPYKFMSDDYVRCMCRTLTLTVYHYSGTCKMGPKYDETSVVDDRLKVHGIHKLRVIDASIFPTIISGHTNFPTIMVAEKGADLIKHDHNAH</sequence>
<dbReference type="Gene3D" id="3.50.50.60">
    <property type="entry name" value="FAD/NAD(P)-binding domain"/>
    <property type="match status" value="1"/>
</dbReference>
<dbReference type="InterPro" id="IPR036188">
    <property type="entry name" value="FAD/NAD-bd_sf"/>
</dbReference>
<dbReference type="PANTHER" id="PTHR11552">
    <property type="entry name" value="GLUCOSE-METHANOL-CHOLINE GMC OXIDOREDUCTASE"/>
    <property type="match status" value="1"/>
</dbReference>
<feature type="domain" description="Glucose-methanol-choline oxidoreductase N-terminal" evidence="3">
    <location>
        <begin position="303"/>
        <end position="317"/>
    </location>
</feature>
<proteinExistence type="inferred from homology"/>
<gene>
    <name evidence="5" type="primary">LOC108560080</name>
</gene>
<evidence type="ECO:0000313" key="4">
    <source>
        <dbReference type="Proteomes" id="UP000695000"/>
    </source>
</evidence>
<dbReference type="InterPro" id="IPR012132">
    <property type="entry name" value="GMC_OxRdtase"/>
</dbReference>
<name>A0ABM1MEK8_NICVS</name>
<dbReference type="PIRSF" id="PIRSF000137">
    <property type="entry name" value="Alcohol_oxidase"/>
    <property type="match status" value="1"/>
</dbReference>
<accession>A0ABM1MEK8</accession>
<organism evidence="4 5">
    <name type="scientific">Nicrophorus vespilloides</name>
    <name type="common">Boreal carrion beetle</name>
    <dbReference type="NCBI Taxonomy" id="110193"/>
    <lineage>
        <taxon>Eukaryota</taxon>
        <taxon>Metazoa</taxon>
        <taxon>Ecdysozoa</taxon>
        <taxon>Arthropoda</taxon>
        <taxon>Hexapoda</taxon>
        <taxon>Insecta</taxon>
        <taxon>Pterygota</taxon>
        <taxon>Neoptera</taxon>
        <taxon>Endopterygota</taxon>
        <taxon>Coleoptera</taxon>
        <taxon>Polyphaga</taxon>
        <taxon>Staphyliniformia</taxon>
        <taxon>Silphidae</taxon>
        <taxon>Nicrophorinae</taxon>
        <taxon>Nicrophorus</taxon>
    </lineage>
</organism>
<dbReference type="GeneID" id="108560080"/>
<feature type="signal peptide" evidence="2">
    <location>
        <begin position="1"/>
        <end position="17"/>
    </location>
</feature>
<dbReference type="Pfam" id="PF05199">
    <property type="entry name" value="GMC_oxred_C"/>
    <property type="match status" value="1"/>
</dbReference>
<dbReference type="Proteomes" id="UP000695000">
    <property type="component" value="Unplaced"/>
</dbReference>
<feature type="chain" id="PRO_5046530898" evidence="2">
    <location>
        <begin position="18"/>
        <end position="605"/>
    </location>
</feature>
<dbReference type="Pfam" id="PF00732">
    <property type="entry name" value="GMC_oxred_N"/>
    <property type="match status" value="1"/>
</dbReference>
<evidence type="ECO:0000256" key="2">
    <source>
        <dbReference type="SAM" id="SignalP"/>
    </source>
</evidence>
<dbReference type="RefSeq" id="XP_017773008.1">
    <property type="nucleotide sequence ID" value="XM_017917519.1"/>
</dbReference>
<comment type="similarity">
    <text evidence="1">Belongs to the GMC oxidoreductase family.</text>
</comment>
<keyword evidence="4" id="KW-1185">Reference proteome</keyword>
<dbReference type="SUPFAM" id="SSF51905">
    <property type="entry name" value="FAD/NAD(P)-binding domain"/>
    <property type="match status" value="1"/>
</dbReference>
<protein>
    <submittedName>
        <fullName evidence="5">Glucose dehydrogenase [FAD, quinone]-like</fullName>
    </submittedName>
</protein>
<keyword evidence="2" id="KW-0732">Signal</keyword>
<dbReference type="PROSITE" id="PS00624">
    <property type="entry name" value="GMC_OXRED_2"/>
    <property type="match status" value="1"/>
</dbReference>
<reference evidence="5" key="1">
    <citation type="submission" date="2025-08" db="UniProtKB">
        <authorList>
            <consortium name="RefSeq"/>
        </authorList>
    </citation>
    <scope>IDENTIFICATION</scope>
    <source>
        <tissue evidence="5">Whole Larva</tissue>
    </source>
</reference>